<dbReference type="AlphaFoldDB" id="A0A1A8VTF2"/>
<name>A0A1A8VTF2_PLAOA</name>
<evidence type="ECO:0000313" key="3">
    <source>
        <dbReference type="EMBL" id="SBS82094.1"/>
    </source>
</evidence>
<dbReference type="InterPro" id="IPR003409">
    <property type="entry name" value="MORN"/>
</dbReference>
<dbReference type="EMBL" id="FLQV01000119">
    <property type="protein sequence ID" value="SBS82094.1"/>
    <property type="molecule type" value="Genomic_DNA"/>
</dbReference>
<organism evidence="3 4">
    <name type="scientific">Plasmodium ovale curtisi</name>
    <dbReference type="NCBI Taxonomy" id="864141"/>
    <lineage>
        <taxon>Eukaryota</taxon>
        <taxon>Sar</taxon>
        <taxon>Alveolata</taxon>
        <taxon>Apicomplexa</taxon>
        <taxon>Aconoidasida</taxon>
        <taxon>Haemosporida</taxon>
        <taxon>Plasmodiidae</taxon>
        <taxon>Plasmodium</taxon>
        <taxon>Plasmodium (Plasmodium)</taxon>
    </lineage>
</organism>
<dbReference type="PANTHER" id="PTHR43215:SF14">
    <property type="entry name" value="RADIAL SPOKE HEAD 1 HOMOLOG"/>
    <property type="match status" value="1"/>
</dbReference>
<accession>A0A1A8VTF2</accession>
<dbReference type="PANTHER" id="PTHR43215">
    <property type="entry name" value="RADIAL SPOKE HEAD 1 HOMOLOG"/>
    <property type="match status" value="1"/>
</dbReference>
<dbReference type="Proteomes" id="UP000078546">
    <property type="component" value="Unassembled WGS sequence"/>
</dbReference>
<feature type="compositionally biased region" description="Basic residues" evidence="2">
    <location>
        <begin position="847"/>
        <end position="856"/>
    </location>
</feature>
<gene>
    <name evidence="3" type="ORF">POVCU1_006420</name>
</gene>
<feature type="region of interest" description="Disordered" evidence="2">
    <location>
        <begin position="733"/>
        <end position="782"/>
    </location>
</feature>
<keyword evidence="1" id="KW-0677">Repeat</keyword>
<dbReference type="Gene3D" id="2.20.110.10">
    <property type="entry name" value="Histone H3 K4-specific methyltransferase SET7/9 N-terminal domain"/>
    <property type="match status" value="1"/>
</dbReference>
<feature type="region of interest" description="Disordered" evidence="2">
    <location>
        <begin position="809"/>
        <end position="870"/>
    </location>
</feature>
<evidence type="ECO:0000256" key="2">
    <source>
        <dbReference type="SAM" id="MobiDB-lite"/>
    </source>
</evidence>
<evidence type="ECO:0000313" key="4">
    <source>
        <dbReference type="Proteomes" id="UP000078546"/>
    </source>
</evidence>
<evidence type="ECO:0008006" key="5">
    <source>
        <dbReference type="Google" id="ProtNLM"/>
    </source>
</evidence>
<feature type="compositionally biased region" description="Basic and acidic residues" evidence="2">
    <location>
        <begin position="811"/>
        <end position="828"/>
    </location>
</feature>
<proteinExistence type="predicted"/>
<protein>
    <recommendedName>
        <fullName evidence="5">MORN repeat protein</fullName>
    </recommendedName>
</protein>
<feature type="compositionally biased region" description="Polar residues" evidence="2">
    <location>
        <begin position="857"/>
        <end position="870"/>
    </location>
</feature>
<dbReference type="SMART" id="SM00698">
    <property type="entry name" value="MORN"/>
    <property type="match status" value="3"/>
</dbReference>
<dbReference type="SUPFAM" id="SSF82185">
    <property type="entry name" value="Histone H3 K4-specific methyltransferase SET7/9 N-terminal domain"/>
    <property type="match status" value="1"/>
</dbReference>
<sequence>MVNLVNLKNELEPFDKDYTGEAKVRYKNGDEFVGTFDNGQKKYGKYFYVNQSFYEGSYEKEKKEGLGRLTKNNKEFYYGRNFKNGKKKGLGFQKYPNGDFYYGEWKNNKKDGRGIYFFAATKEYVKSKMRTLHITAVNGAREILPTESGLSQEMMKRESSYFGGTFKSGFYALLVSTIAVSPKHTNTYTHTVSFLSVPIDSAAPQMRKDLGFRSLPIECTSKISEAINKYSLNTLNYNTSTNAEAGRDIESLSDITLLLNDTSDEGCELPTRSSIIMRSHASTKGVSKRGARIVTPLERRKHSYTAKKSVNKDIFAILKRTEEMNKSHDLSELMRKIEHEEIKQLIYMNTKLFLHEVKKVYQVLGKFAENRVHNDEHNLEERHCCCCKTIFENSNGSMVVKKERKNKTNLMVKKCIILEKYYKKLCKKYRDENNLLRNLILKKRKTSKGKEYTNRRSLTDDIHKKSLNIKEKQKQLLENVCIYKAKKGKDTTFSMYSAGKKRDDKSIEDIIKDSKLIHINLKKYNQRGSLLYGKKIHSRGNGEIERRDNTERKCPFSCEKDSYNCSYIDILRNVKKKKKKNSTYAIAKLECFPCETNIPGGIEKSKMSNTNVNESQPYGGLLNEATFDNLGDDEQDGAVDARLKGGKNPFQGKKYGEVSKLSVKEEGEEEVALKRDDSDGTTQRVLGEKAYVTREGERSYENACASVCIHGNEDVHVEPYKTELVIIDRTEEVGKKKGEQPGAMNRGEYQTGKTSKKGNGSLGEEKEKEETITQKKKGKTYANGLKENAVLLNGKKKIEQYKKTQFTEMTKIQEGRGRRGRSEGEGRINGRGRSKRREKSEGGGKHEKTKKKKKQLQVKNIQSEIITKDT</sequence>
<feature type="compositionally biased region" description="Basic and acidic residues" evidence="2">
    <location>
        <begin position="763"/>
        <end position="773"/>
    </location>
</feature>
<evidence type="ECO:0000256" key="1">
    <source>
        <dbReference type="ARBA" id="ARBA00022737"/>
    </source>
</evidence>
<reference evidence="4" key="1">
    <citation type="submission" date="2016-05" db="EMBL/GenBank/DDBJ databases">
        <authorList>
            <person name="Naeem Raeece"/>
        </authorList>
    </citation>
    <scope>NUCLEOTIDE SEQUENCE [LARGE SCALE GENOMIC DNA]</scope>
</reference>